<evidence type="ECO:0000256" key="2">
    <source>
        <dbReference type="ARBA" id="ARBA00023125"/>
    </source>
</evidence>
<feature type="compositionally biased region" description="Low complexity" evidence="6">
    <location>
        <begin position="366"/>
        <end position="378"/>
    </location>
</feature>
<feature type="compositionally biased region" description="Basic residues" evidence="6">
    <location>
        <begin position="390"/>
        <end position="405"/>
    </location>
</feature>
<keyword evidence="2 5" id="KW-0238">DNA-binding</keyword>
<dbReference type="InterPro" id="IPR008422">
    <property type="entry name" value="KN_HD"/>
</dbReference>
<dbReference type="PROSITE" id="PS50071">
    <property type="entry name" value="HOMEOBOX_2"/>
    <property type="match status" value="1"/>
</dbReference>
<evidence type="ECO:0000256" key="1">
    <source>
        <dbReference type="ARBA" id="ARBA00004123"/>
    </source>
</evidence>
<dbReference type="SUPFAM" id="SSF46689">
    <property type="entry name" value="Homeodomain-like"/>
    <property type="match status" value="1"/>
</dbReference>
<dbReference type="Proteomes" id="UP001497512">
    <property type="component" value="Chromosome 6"/>
</dbReference>
<feature type="compositionally biased region" description="Basic residues" evidence="6">
    <location>
        <begin position="292"/>
        <end position="306"/>
    </location>
</feature>
<evidence type="ECO:0000313" key="8">
    <source>
        <dbReference type="EMBL" id="CAK9229830.1"/>
    </source>
</evidence>
<dbReference type="SMART" id="SM00389">
    <property type="entry name" value="HOX"/>
    <property type="match status" value="1"/>
</dbReference>
<evidence type="ECO:0000259" key="7">
    <source>
        <dbReference type="PROSITE" id="PS50071"/>
    </source>
</evidence>
<evidence type="ECO:0000256" key="5">
    <source>
        <dbReference type="PROSITE-ProRule" id="PRU00108"/>
    </source>
</evidence>
<proteinExistence type="predicted"/>
<evidence type="ECO:0000256" key="4">
    <source>
        <dbReference type="ARBA" id="ARBA00023242"/>
    </source>
</evidence>
<evidence type="ECO:0000256" key="3">
    <source>
        <dbReference type="ARBA" id="ARBA00023155"/>
    </source>
</evidence>
<feature type="DNA-binding region" description="Homeobox" evidence="5">
    <location>
        <begin position="401"/>
        <end position="465"/>
    </location>
</feature>
<dbReference type="EMBL" id="OZ019898">
    <property type="protein sequence ID" value="CAK9229830.1"/>
    <property type="molecule type" value="Genomic_DNA"/>
</dbReference>
<feature type="region of interest" description="Disordered" evidence="6">
    <location>
        <begin position="362"/>
        <end position="407"/>
    </location>
</feature>
<feature type="domain" description="Homeobox" evidence="7">
    <location>
        <begin position="399"/>
        <end position="464"/>
    </location>
</feature>
<comment type="subcellular location">
    <subcellularLocation>
        <location evidence="1 5">Nucleus</location>
    </subcellularLocation>
</comment>
<evidence type="ECO:0000256" key="6">
    <source>
        <dbReference type="SAM" id="MobiDB-lite"/>
    </source>
</evidence>
<dbReference type="Pfam" id="PF05920">
    <property type="entry name" value="Homeobox_KN"/>
    <property type="match status" value="1"/>
</dbReference>
<evidence type="ECO:0000313" key="9">
    <source>
        <dbReference type="Proteomes" id="UP001497512"/>
    </source>
</evidence>
<dbReference type="InterPro" id="IPR001356">
    <property type="entry name" value="HD"/>
</dbReference>
<dbReference type="CDD" id="cd00086">
    <property type="entry name" value="homeodomain"/>
    <property type="match status" value="1"/>
</dbReference>
<name>A0ABP0UTT3_9BRYO</name>
<keyword evidence="9" id="KW-1185">Reference proteome</keyword>
<reference evidence="8" key="1">
    <citation type="submission" date="2024-02" db="EMBL/GenBank/DDBJ databases">
        <authorList>
            <consortium name="ELIXIR-Norway"/>
            <consortium name="Elixir Norway"/>
        </authorList>
    </citation>
    <scope>NUCLEOTIDE SEQUENCE</scope>
</reference>
<feature type="compositionally biased region" description="Low complexity" evidence="6">
    <location>
        <begin position="244"/>
        <end position="273"/>
    </location>
</feature>
<feature type="region of interest" description="Disordered" evidence="6">
    <location>
        <begin position="244"/>
        <end position="306"/>
    </location>
</feature>
<dbReference type="Gene3D" id="1.10.10.60">
    <property type="entry name" value="Homeodomain-like"/>
    <property type="match status" value="1"/>
</dbReference>
<gene>
    <name evidence="8" type="ORF">CSSPTR1EN2_LOCUS19929</name>
</gene>
<sequence>MNSGGFRRIRLSSNLTLRFRRSPMPADTCNAEVTKRGGADADWELESLSDIYPELFQSDHNTYYSCLRIDDQKEESSDSSCFTRLPDLDCSAYEIWEQEDEEVVDSFLLPISISSVCTEGIVNDMRYGGLFLESDLEHAYSLQQQNLLQTAPEFALGETAARENIGRCCRAEFAFARNAYYEQRENLRSVTPVASSQLSLAVAGDAQNAASGRHVTTDEIMESLITETFVESCLVAVSPSASSSLEQQPPAAAKFPMISHSSETSSRASSNTSALHKLPPAAAARSVDEAHHHHRGNNNNKRTRKRLVLKKKAAAVDAIADTCDSDSKRLAANGKHTKTSSSAAVTYQDSTATMYIATRQREKTNQQAAGASSSSSLQRSRDHVNENRSLAKKKARKGKRHHRNGTRLPAAAVAMLQDWTAANCTVDSAYPSKEVKTELAESTGLHFSQVSNWLSCWRDKHNLQRQMRNLKAMVAIAGGTSTRAQLKTMATAGGTSTRAQLRT</sequence>
<keyword evidence="3 5" id="KW-0371">Homeobox</keyword>
<organism evidence="8 9">
    <name type="scientific">Sphagnum troendelagicum</name>
    <dbReference type="NCBI Taxonomy" id="128251"/>
    <lineage>
        <taxon>Eukaryota</taxon>
        <taxon>Viridiplantae</taxon>
        <taxon>Streptophyta</taxon>
        <taxon>Embryophyta</taxon>
        <taxon>Bryophyta</taxon>
        <taxon>Sphagnophytina</taxon>
        <taxon>Sphagnopsida</taxon>
        <taxon>Sphagnales</taxon>
        <taxon>Sphagnaceae</taxon>
        <taxon>Sphagnum</taxon>
    </lineage>
</organism>
<accession>A0ABP0UTT3</accession>
<keyword evidence="4 5" id="KW-0539">Nucleus</keyword>
<dbReference type="InterPro" id="IPR009057">
    <property type="entry name" value="Homeodomain-like_sf"/>
</dbReference>
<protein>
    <recommendedName>
        <fullName evidence="7">Homeobox domain-containing protein</fullName>
    </recommendedName>
</protein>